<sequence length="95" mass="10543">MKGLDEIQGPVYVGTGYVFSRQALFGYSSPKGPKRPKMLMSQMSFDNRFGQYVAFITSTLMEQGGVLPSSSPEALLKEAIHLIRCGHEDKIKWGT</sequence>
<dbReference type="InterPro" id="IPR005150">
    <property type="entry name" value="Cellulose_synth"/>
</dbReference>
<evidence type="ECO:0000256" key="6">
    <source>
        <dbReference type="ARBA" id="ARBA00023136"/>
    </source>
</evidence>
<evidence type="ECO:0000256" key="7">
    <source>
        <dbReference type="ARBA" id="ARBA00023316"/>
    </source>
</evidence>
<protein>
    <submittedName>
        <fullName evidence="8">Cellulose synthase A catalytic subunit 9 [UDP-forming]</fullName>
    </submittedName>
</protein>
<proteinExistence type="predicted"/>
<dbReference type="EMBL" id="KZ505276">
    <property type="protein sequence ID" value="PKU59996.1"/>
    <property type="molecule type" value="Genomic_DNA"/>
</dbReference>
<dbReference type="AlphaFoldDB" id="A0A2I0V9B9"/>
<keyword evidence="3" id="KW-0808">Transferase</keyword>
<dbReference type="Pfam" id="PF03552">
    <property type="entry name" value="Cellulose_synt"/>
    <property type="match status" value="1"/>
</dbReference>
<keyword evidence="4" id="KW-0812">Transmembrane</keyword>
<keyword evidence="2" id="KW-0328">Glycosyltransferase</keyword>
<comment type="subcellular location">
    <subcellularLocation>
        <location evidence="1">Endomembrane system</location>
    </subcellularLocation>
</comment>
<dbReference type="GO" id="GO:0012505">
    <property type="term" value="C:endomembrane system"/>
    <property type="evidence" value="ECO:0007669"/>
    <property type="project" value="UniProtKB-SubCell"/>
</dbReference>
<evidence type="ECO:0000313" key="8">
    <source>
        <dbReference type="EMBL" id="PKU59996.1"/>
    </source>
</evidence>
<organism evidence="8 9">
    <name type="scientific">Dendrobium catenatum</name>
    <dbReference type="NCBI Taxonomy" id="906689"/>
    <lineage>
        <taxon>Eukaryota</taxon>
        <taxon>Viridiplantae</taxon>
        <taxon>Streptophyta</taxon>
        <taxon>Embryophyta</taxon>
        <taxon>Tracheophyta</taxon>
        <taxon>Spermatophyta</taxon>
        <taxon>Magnoliopsida</taxon>
        <taxon>Liliopsida</taxon>
        <taxon>Asparagales</taxon>
        <taxon>Orchidaceae</taxon>
        <taxon>Epidendroideae</taxon>
        <taxon>Malaxideae</taxon>
        <taxon>Dendrobiinae</taxon>
        <taxon>Dendrobium</taxon>
    </lineage>
</organism>
<reference evidence="8 9" key="1">
    <citation type="journal article" date="2016" name="Sci. Rep.">
        <title>The Dendrobium catenatum Lindl. genome sequence provides insights into polysaccharide synthase, floral development and adaptive evolution.</title>
        <authorList>
            <person name="Zhang G.Q."/>
            <person name="Xu Q."/>
            <person name="Bian C."/>
            <person name="Tsai W.C."/>
            <person name="Yeh C.M."/>
            <person name="Liu K.W."/>
            <person name="Yoshida K."/>
            <person name="Zhang L.S."/>
            <person name="Chang S.B."/>
            <person name="Chen F."/>
            <person name="Shi Y."/>
            <person name="Su Y.Y."/>
            <person name="Zhang Y.Q."/>
            <person name="Chen L.J."/>
            <person name="Yin Y."/>
            <person name="Lin M."/>
            <person name="Huang H."/>
            <person name="Deng H."/>
            <person name="Wang Z.W."/>
            <person name="Zhu S.L."/>
            <person name="Zhao X."/>
            <person name="Deng C."/>
            <person name="Niu S.C."/>
            <person name="Huang J."/>
            <person name="Wang M."/>
            <person name="Liu G.H."/>
            <person name="Yang H.J."/>
            <person name="Xiao X.J."/>
            <person name="Hsiao Y.Y."/>
            <person name="Wu W.L."/>
            <person name="Chen Y.Y."/>
            <person name="Mitsuda N."/>
            <person name="Ohme-Takagi M."/>
            <person name="Luo Y.B."/>
            <person name="Van de Peer Y."/>
            <person name="Liu Z.J."/>
        </authorList>
    </citation>
    <scope>NUCLEOTIDE SEQUENCE [LARGE SCALE GENOMIC DNA]</scope>
    <source>
        <tissue evidence="8">The whole plant</tissue>
    </source>
</reference>
<keyword evidence="7" id="KW-0961">Cell wall biogenesis/degradation</keyword>
<evidence type="ECO:0000313" key="9">
    <source>
        <dbReference type="Proteomes" id="UP000233837"/>
    </source>
</evidence>
<evidence type="ECO:0000256" key="3">
    <source>
        <dbReference type="ARBA" id="ARBA00022679"/>
    </source>
</evidence>
<dbReference type="PANTHER" id="PTHR13301">
    <property type="entry name" value="X-BOX TRANSCRIPTION FACTOR-RELATED"/>
    <property type="match status" value="1"/>
</dbReference>
<dbReference type="Proteomes" id="UP000233837">
    <property type="component" value="Unassembled WGS sequence"/>
</dbReference>
<dbReference type="STRING" id="906689.A0A2I0V9B9"/>
<accession>A0A2I0V9B9</accession>
<dbReference type="GO" id="GO:0071555">
    <property type="term" value="P:cell wall organization"/>
    <property type="evidence" value="ECO:0007669"/>
    <property type="project" value="UniProtKB-KW"/>
</dbReference>
<dbReference type="GO" id="GO:0016020">
    <property type="term" value="C:membrane"/>
    <property type="evidence" value="ECO:0007669"/>
    <property type="project" value="InterPro"/>
</dbReference>
<dbReference type="GO" id="GO:0030244">
    <property type="term" value="P:cellulose biosynthetic process"/>
    <property type="evidence" value="ECO:0007669"/>
    <property type="project" value="InterPro"/>
</dbReference>
<gene>
    <name evidence="8" type="primary">CESA9</name>
    <name evidence="8" type="ORF">MA16_Dca028340</name>
</gene>
<reference evidence="8 9" key="2">
    <citation type="journal article" date="2017" name="Nature">
        <title>The Apostasia genome and the evolution of orchids.</title>
        <authorList>
            <person name="Zhang G.Q."/>
            <person name="Liu K.W."/>
            <person name="Li Z."/>
            <person name="Lohaus R."/>
            <person name="Hsiao Y.Y."/>
            <person name="Niu S.C."/>
            <person name="Wang J.Y."/>
            <person name="Lin Y.C."/>
            <person name="Xu Q."/>
            <person name="Chen L.J."/>
            <person name="Yoshida K."/>
            <person name="Fujiwara S."/>
            <person name="Wang Z.W."/>
            <person name="Zhang Y.Q."/>
            <person name="Mitsuda N."/>
            <person name="Wang M."/>
            <person name="Liu G.H."/>
            <person name="Pecoraro L."/>
            <person name="Huang H.X."/>
            <person name="Xiao X.J."/>
            <person name="Lin M."/>
            <person name="Wu X.Y."/>
            <person name="Wu W.L."/>
            <person name="Chen Y.Y."/>
            <person name="Chang S.B."/>
            <person name="Sakamoto S."/>
            <person name="Ohme-Takagi M."/>
            <person name="Yagi M."/>
            <person name="Zeng S.J."/>
            <person name="Shen C.Y."/>
            <person name="Yeh C.M."/>
            <person name="Luo Y.B."/>
            <person name="Tsai W.C."/>
            <person name="Van de Peer Y."/>
            <person name="Liu Z.J."/>
        </authorList>
    </citation>
    <scope>NUCLEOTIDE SEQUENCE [LARGE SCALE GENOMIC DNA]</scope>
    <source>
        <tissue evidence="8">The whole plant</tissue>
    </source>
</reference>
<evidence type="ECO:0000256" key="5">
    <source>
        <dbReference type="ARBA" id="ARBA00022989"/>
    </source>
</evidence>
<dbReference type="GO" id="GO:0016760">
    <property type="term" value="F:cellulose synthase (UDP-forming) activity"/>
    <property type="evidence" value="ECO:0007669"/>
    <property type="project" value="InterPro"/>
</dbReference>
<name>A0A2I0V9B9_9ASPA</name>
<keyword evidence="9" id="KW-1185">Reference proteome</keyword>
<evidence type="ECO:0000256" key="4">
    <source>
        <dbReference type="ARBA" id="ARBA00022692"/>
    </source>
</evidence>
<evidence type="ECO:0000256" key="2">
    <source>
        <dbReference type="ARBA" id="ARBA00022676"/>
    </source>
</evidence>
<keyword evidence="6" id="KW-0472">Membrane</keyword>
<evidence type="ECO:0000256" key="1">
    <source>
        <dbReference type="ARBA" id="ARBA00004308"/>
    </source>
</evidence>
<keyword evidence="5" id="KW-1133">Transmembrane helix</keyword>